<proteinExistence type="predicted"/>
<reference evidence="1 2" key="1">
    <citation type="submission" date="2024-09" db="EMBL/GenBank/DDBJ databases">
        <authorList>
            <person name="Sun Q."/>
            <person name="Mori K."/>
        </authorList>
    </citation>
    <scope>NUCLEOTIDE SEQUENCE [LARGE SCALE GENOMIC DNA]</scope>
    <source>
        <strain evidence="1 2">TBRC 3947</strain>
    </source>
</reference>
<dbReference type="RefSeq" id="WP_377249889.1">
    <property type="nucleotide sequence ID" value="NZ_JBHLUH010000013.1"/>
</dbReference>
<gene>
    <name evidence="1" type="ORF">ACFFIA_12065</name>
</gene>
<organism evidence="1 2">
    <name type="scientific">Phytohabitans kaempferiae</name>
    <dbReference type="NCBI Taxonomy" id="1620943"/>
    <lineage>
        <taxon>Bacteria</taxon>
        <taxon>Bacillati</taxon>
        <taxon>Actinomycetota</taxon>
        <taxon>Actinomycetes</taxon>
        <taxon>Micromonosporales</taxon>
        <taxon>Micromonosporaceae</taxon>
    </lineage>
</organism>
<keyword evidence="2" id="KW-1185">Reference proteome</keyword>
<dbReference type="Gene3D" id="1.10.3290.10">
    <property type="entry name" value="Fido-like domain"/>
    <property type="match status" value="1"/>
</dbReference>
<name>A0ABV6M170_9ACTN</name>
<dbReference type="Proteomes" id="UP001589867">
    <property type="component" value="Unassembled WGS sequence"/>
</dbReference>
<evidence type="ECO:0000313" key="1">
    <source>
        <dbReference type="EMBL" id="MFC0528396.1"/>
    </source>
</evidence>
<sequence>MTVDPYVDPHSGVLRNRLGIFDPERLREVEAGLTLGDNGLLRDLLDGLVAR</sequence>
<evidence type="ECO:0000313" key="2">
    <source>
        <dbReference type="Proteomes" id="UP001589867"/>
    </source>
</evidence>
<protein>
    <submittedName>
        <fullName evidence="1">Uncharacterized protein</fullName>
    </submittedName>
</protein>
<dbReference type="EMBL" id="JBHLUH010000013">
    <property type="protein sequence ID" value="MFC0528396.1"/>
    <property type="molecule type" value="Genomic_DNA"/>
</dbReference>
<accession>A0ABV6M170</accession>
<dbReference type="InterPro" id="IPR036597">
    <property type="entry name" value="Fido-like_dom_sf"/>
</dbReference>
<comment type="caution">
    <text evidence="1">The sequence shown here is derived from an EMBL/GenBank/DDBJ whole genome shotgun (WGS) entry which is preliminary data.</text>
</comment>